<feature type="coiled-coil region" evidence="1">
    <location>
        <begin position="42"/>
        <end position="69"/>
    </location>
</feature>
<dbReference type="STRING" id="766136.BHF68_13225"/>
<dbReference type="InterPro" id="IPR040026">
    <property type="entry name" value="FliD"/>
</dbReference>
<accession>A0A1E5G3Z7</accession>
<evidence type="ECO:0000313" key="4">
    <source>
        <dbReference type="Proteomes" id="UP000094296"/>
    </source>
</evidence>
<gene>
    <name evidence="3" type="ORF">BHF68_13225</name>
</gene>
<evidence type="ECO:0000259" key="2">
    <source>
        <dbReference type="Pfam" id="PF07195"/>
    </source>
</evidence>
<dbReference type="AlphaFoldDB" id="A0A1E5G3Z7"/>
<organism evidence="3 4">
    <name type="scientific">Desulfuribacillus alkaliarsenatis</name>
    <dbReference type="NCBI Taxonomy" id="766136"/>
    <lineage>
        <taxon>Bacteria</taxon>
        <taxon>Bacillati</taxon>
        <taxon>Bacillota</taxon>
        <taxon>Desulfuribacillia</taxon>
        <taxon>Desulfuribacillales</taxon>
        <taxon>Desulfuribacillaceae</taxon>
        <taxon>Desulfuribacillus</taxon>
    </lineage>
</organism>
<proteinExistence type="predicted"/>
<dbReference type="EMBL" id="MIJE01000003">
    <property type="protein sequence ID" value="OEF97795.1"/>
    <property type="molecule type" value="Genomic_DNA"/>
</dbReference>
<evidence type="ECO:0000313" key="3">
    <source>
        <dbReference type="EMBL" id="OEF97795.1"/>
    </source>
</evidence>
<sequence>MFTNQSNDASNKGIGFRLYESAGAAIKSIQDKAGREGAVVDNSFMQREIRQYDEQIERFERRLASVEERYWRQFTAMEKALSQLHSQGDWLMQHMMQQ</sequence>
<reference evidence="3 4" key="1">
    <citation type="submission" date="2016-09" db="EMBL/GenBank/DDBJ databases">
        <title>Draft genome sequence for the type strain of Desulfuribacillus alkaliarsenatis AHT28, an obligately anaerobic, sulfidogenic bacterium isolated from Russian soda lake sediments.</title>
        <authorList>
            <person name="Abin C.A."/>
            <person name="Hollibaugh J.T."/>
        </authorList>
    </citation>
    <scope>NUCLEOTIDE SEQUENCE [LARGE SCALE GENOMIC DNA]</scope>
    <source>
        <strain evidence="3 4">AHT28</strain>
    </source>
</reference>
<protein>
    <recommendedName>
        <fullName evidence="2">Flagellar hook-associated protein 2 C-terminal domain-containing protein</fullName>
    </recommendedName>
</protein>
<evidence type="ECO:0000256" key="1">
    <source>
        <dbReference type="SAM" id="Coils"/>
    </source>
</evidence>
<name>A0A1E5G3Z7_9FIRM</name>
<dbReference type="Pfam" id="PF07195">
    <property type="entry name" value="FliD_C"/>
    <property type="match status" value="1"/>
</dbReference>
<comment type="caution">
    <text evidence="3">The sequence shown here is derived from an EMBL/GenBank/DDBJ whole genome shotgun (WGS) entry which is preliminary data.</text>
</comment>
<keyword evidence="1" id="KW-0175">Coiled coil</keyword>
<dbReference type="PANTHER" id="PTHR30288">
    <property type="entry name" value="FLAGELLAR CAP/ASSEMBLY PROTEIN FLID"/>
    <property type="match status" value="1"/>
</dbReference>
<dbReference type="GO" id="GO:0009421">
    <property type="term" value="C:bacterial-type flagellum filament cap"/>
    <property type="evidence" value="ECO:0007669"/>
    <property type="project" value="InterPro"/>
</dbReference>
<dbReference type="PANTHER" id="PTHR30288:SF0">
    <property type="entry name" value="FLAGELLAR HOOK-ASSOCIATED PROTEIN 2"/>
    <property type="match status" value="1"/>
</dbReference>
<dbReference type="GO" id="GO:0007155">
    <property type="term" value="P:cell adhesion"/>
    <property type="evidence" value="ECO:0007669"/>
    <property type="project" value="InterPro"/>
</dbReference>
<dbReference type="Proteomes" id="UP000094296">
    <property type="component" value="Unassembled WGS sequence"/>
</dbReference>
<dbReference type="InterPro" id="IPR010809">
    <property type="entry name" value="FliD_C"/>
</dbReference>
<dbReference type="GO" id="GO:0071973">
    <property type="term" value="P:bacterial-type flagellum-dependent cell motility"/>
    <property type="evidence" value="ECO:0007669"/>
    <property type="project" value="TreeGrafter"/>
</dbReference>
<keyword evidence="4" id="KW-1185">Reference proteome</keyword>
<feature type="domain" description="Flagellar hook-associated protein 2 C-terminal" evidence="2">
    <location>
        <begin position="2"/>
        <end position="85"/>
    </location>
</feature>